<name>A0ABV2SWJ5_9FLAO</name>
<proteinExistence type="predicted"/>
<feature type="coiled-coil region" evidence="1">
    <location>
        <begin position="168"/>
        <end position="200"/>
    </location>
</feature>
<comment type="caution">
    <text evidence="3">The sequence shown here is derived from an EMBL/GenBank/DDBJ whole genome shotgun (WGS) entry which is preliminary data.</text>
</comment>
<reference evidence="3 4" key="1">
    <citation type="submission" date="2024-07" db="EMBL/GenBank/DDBJ databases">
        <title>The genome sequence of type strain Sediminicola arcticus GDMCC 1.2805.</title>
        <authorList>
            <person name="Liu Y."/>
        </authorList>
    </citation>
    <scope>NUCLEOTIDE SEQUENCE [LARGE SCALE GENOMIC DNA]</scope>
    <source>
        <strain evidence="3 4">GDMCC 1.2805</strain>
    </source>
</reference>
<organism evidence="3 4">
    <name type="scientific">Sediminicola arcticus</name>
    <dbReference type="NCBI Taxonomy" id="1574308"/>
    <lineage>
        <taxon>Bacteria</taxon>
        <taxon>Pseudomonadati</taxon>
        <taxon>Bacteroidota</taxon>
        <taxon>Flavobacteriia</taxon>
        <taxon>Flavobacteriales</taxon>
        <taxon>Flavobacteriaceae</taxon>
        <taxon>Sediminicola</taxon>
    </lineage>
</organism>
<keyword evidence="2" id="KW-0472">Membrane</keyword>
<evidence type="ECO:0000313" key="4">
    <source>
        <dbReference type="Proteomes" id="UP001549799"/>
    </source>
</evidence>
<evidence type="ECO:0000256" key="2">
    <source>
        <dbReference type="SAM" id="Phobius"/>
    </source>
</evidence>
<sequence length="254" mass="28838">MAPMKFEEKMKEKLDQRTIRPSDKAWETIVSQLNSHKGSSRKNSLLWYGIAAGFTGIIFVSVIYFINQDPLPIDQFNVVDIEKLTVPTEKVPLGKSDAEQQMTLGSKENSVLKNEPKNTISNAVMNVKNSKKDYLNSRSNSDRAMDIAQQAKKENLSAQTNEVISGKIVQLVEQMELLEKNQMEVTNAEIDSLLRRAQQEIIQEQLFQKGKTVDAYALLTQVEGEMDQSFRDQIFDALREGFFKVRTAVASRNE</sequence>
<dbReference type="RefSeq" id="WP_354616087.1">
    <property type="nucleotide sequence ID" value="NZ_JBEXAE010000006.1"/>
</dbReference>
<gene>
    <name evidence="3" type="ORF">ABXZ36_12885</name>
</gene>
<dbReference type="EMBL" id="JBEXAE010000006">
    <property type="protein sequence ID" value="MET6991541.1"/>
    <property type="molecule type" value="Genomic_DNA"/>
</dbReference>
<keyword evidence="4" id="KW-1185">Reference proteome</keyword>
<keyword evidence="2" id="KW-1133">Transmembrane helix</keyword>
<keyword evidence="1" id="KW-0175">Coiled coil</keyword>
<keyword evidence="2" id="KW-0812">Transmembrane</keyword>
<protein>
    <recommendedName>
        <fullName evidence="5">Anti-sigma factor</fullName>
    </recommendedName>
</protein>
<accession>A0ABV2SWJ5</accession>
<dbReference type="Proteomes" id="UP001549799">
    <property type="component" value="Unassembled WGS sequence"/>
</dbReference>
<evidence type="ECO:0008006" key="5">
    <source>
        <dbReference type="Google" id="ProtNLM"/>
    </source>
</evidence>
<evidence type="ECO:0000313" key="3">
    <source>
        <dbReference type="EMBL" id="MET6991541.1"/>
    </source>
</evidence>
<feature type="transmembrane region" description="Helical" evidence="2">
    <location>
        <begin position="45"/>
        <end position="66"/>
    </location>
</feature>
<evidence type="ECO:0000256" key="1">
    <source>
        <dbReference type="SAM" id="Coils"/>
    </source>
</evidence>